<dbReference type="Pfam" id="PF16778">
    <property type="entry name" value="Phage_tail_APC"/>
    <property type="match status" value="1"/>
</dbReference>
<protein>
    <recommendedName>
        <fullName evidence="2">Phage tail assembly chaperone-like domain-containing protein</fullName>
    </recommendedName>
</protein>
<evidence type="ECO:0000313" key="3">
    <source>
        <dbReference type="EMBL" id="MSS28104.1"/>
    </source>
</evidence>
<dbReference type="Gene3D" id="6.10.140.1310">
    <property type="match status" value="1"/>
</dbReference>
<dbReference type="InterPro" id="IPR031893">
    <property type="entry name" value="Phage_tail_APC"/>
</dbReference>
<evidence type="ECO:0000313" key="4">
    <source>
        <dbReference type="Proteomes" id="UP000477488"/>
    </source>
</evidence>
<dbReference type="Proteomes" id="UP000477488">
    <property type="component" value="Unassembled WGS sequence"/>
</dbReference>
<dbReference type="RefSeq" id="WP_154511202.1">
    <property type="nucleotide sequence ID" value="NZ_VUMH01000008.1"/>
</dbReference>
<gene>
    <name evidence="3" type="ORF">FYJ44_08640</name>
</gene>
<feature type="domain" description="Phage tail assembly chaperone-like" evidence="2">
    <location>
        <begin position="101"/>
        <end position="160"/>
    </location>
</feature>
<dbReference type="EMBL" id="VUMH01000008">
    <property type="protein sequence ID" value="MSS28104.1"/>
    <property type="molecule type" value="Genomic_DNA"/>
</dbReference>
<accession>A0A6L5XLJ0</accession>
<keyword evidence="4" id="KW-1185">Reference proteome</keyword>
<comment type="caution">
    <text evidence="3">The sequence shown here is derived from an EMBL/GenBank/DDBJ whole genome shotgun (WGS) entry which is preliminary data.</text>
</comment>
<feature type="region of interest" description="Disordered" evidence="1">
    <location>
        <begin position="142"/>
        <end position="163"/>
    </location>
</feature>
<dbReference type="AlphaFoldDB" id="A0A6L5XLJ0"/>
<evidence type="ECO:0000259" key="2">
    <source>
        <dbReference type="Pfam" id="PF16778"/>
    </source>
</evidence>
<sequence length="163" mass="18206">MPNVTVVPADRLIIVDGEALRFDFPAPVNLRALQWDGALRTGHVEFTDDYNQSLDATLYAEEVAPFAALHKAEKARLSTEAETAEAARFAEYNSENARFIRLRAARDARVADTDYLVMPDYPLDNADMVTVRAYRQALRDLPQQDGAPWDGGGEETPWPVLAR</sequence>
<organism evidence="3 4">
    <name type="scientific">Desulfovibrio porci</name>
    <dbReference type="NCBI Taxonomy" id="2605782"/>
    <lineage>
        <taxon>Bacteria</taxon>
        <taxon>Pseudomonadati</taxon>
        <taxon>Thermodesulfobacteriota</taxon>
        <taxon>Desulfovibrionia</taxon>
        <taxon>Desulfovibrionales</taxon>
        <taxon>Desulfovibrionaceae</taxon>
        <taxon>Desulfovibrio</taxon>
    </lineage>
</organism>
<proteinExistence type="predicted"/>
<evidence type="ECO:0000256" key="1">
    <source>
        <dbReference type="SAM" id="MobiDB-lite"/>
    </source>
</evidence>
<name>A0A6L5XLJ0_9BACT</name>
<reference evidence="3 4" key="1">
    <citation type="submission" date="2019-09" db="EMBL/GenBank/DDBJ databases">
        <title>In-depth cultivation of the pig gut microbiome towards novel bacterial diversity and tailored functional studies.</title>
        <authorList>
            <person name="Wylensek D."/>
            <person name="Hitch T.C.A."/>
            <person name="Clavel T."/>
        </authorList>
    </citation>
    <scope>NUCLEOTIDE SEQUENCE [LARGE SCALE GENOMIC DNA]</scope>
    <source>
        <strain evidence="3 4">PG-178-WT-4</strain>
    </source>
</reference>